<feature type="binding site" evidence="6">
    <location>
        <position position="235"/>
    </location>
    <ligand>
        <name>chlorophyll a</name>
        <dbReference type="ChEBI" id="CHEBI:58416"/>
        <label>1</label>
    </ligand>
</feature>
<keyword evidence="4 7" id="KW-0934">Plastid</keyword>
<evidence type="ECO:0000256" key="4">
    <source>
        <dbReference type="ARBA" id="ARBA00022640"/>
    </source>
</evidence>
<evidence type="ECO:0000256" key="2">
    <source>
        <dbReference type="ARBA" id="ARBA00022528"/>
    </source>
</evidence>
<evidence type="ECO:0000256" key="1">
    <source>
        <dbReference type="ARBA" id="ARBA00022494"/>
    </source>
</evidence>
<dbReference type="EMBL" id="GBEZ01006826">
    <property type="protein sequence ID" value="JAC78591.1"/>
    <property type="molecule type" value="Transcribed_RNA"/>
</dbReference>
<dbReference type="FunFam" id="1.10.3460.10:FF:000009">
    <property type="entry name" value="Chlorophyll a-b binding protein, chloroplastic"/>
    <property type="match status" value="1"/>
</dbReference>
<name>A0A061S745_9CHLO</name>
<evidence type="ECO:0000256" key="6">
    <source>
        <dbReference type="PIRSR" id="PIRSR601344-1"/>
    </source>
</evidence>
<dbReference type="GO" id="GO:0016168">
    <property type="term" value="F:chlorophyll binding"/>
    <property type="evidence" value="ECO:0007669"/>
    <property type="project" value="UniProtKB-KW"/>
</dbReference>
<keyword evidence="7" id="KW-0604">Photosystem II</keyword>
<feature type="binding site" description="axial binding residue" evidence="6">
    <location>
        <position position="295"/>
    </location>
    <ligand>
        <name>chlorophyll b</name>
        <dbReference type="ChEBI" id="CHEBI:61721"/>
        <label>1</label>
    </ligand>
    <ligandPart>
        <name>Mg</name>
        <dbReference type="ChEBI" id="CHEBI:25107"/>
    </ligandPart>
</feature>
<evidence type="ECO:0000256" key="7">
    <source>
        <dbReference type="RuleBase" id="RU363080"/>
    </source>
</evidence>
<dbReference type="GO" id="GO:0009522">
    <property type="term" value="C:photosystem I"/>
    <property type="evidence" value="ECO:0007669"/>
    <property type="project" value="UniProtKB-KW"/>
</dbReference>
<sequence length="410" mass="44148">MQDLQNTSRCWRQMPSWCCRDSACNLGKTSSILYLRPTWQPATKHCHVLTRALVRHRSGSKLSRTRDFWALASKSPLKEKEKGDCRPEESISTGIARQMAEAVASPVFYLIAGLVAIGALSLVGETVGLTIGVSALPIVGLTLLSKSNLGRRVQEQLEERLPGLEADAAAKKAAWEEAAGRSPFFGEQRPLIPEALGGGRPHLRGDLPGDYGFDPLGLAVDPAALEKYTEYELLHARWAMLGAVGCLVPEVLDLCGVDIGEPIWWKVGAAKLSGDITINYAGIEGFRIAGKQGLVVIALCQAVLMGGPEYARYVGIRSLEPVGIFLPGTKNYPGGQPFDPLRLSDDADGFVDQTVKEVKNGRLAMLAMLGYFAQAAATRDGPVENLLDFLDDPLHNNVVGVLSGTAACVR</sequence>
<keyword evidence="5 7" id="KW-0157">Chromophore</keyword>
<evidence type="ECO:0000256" key="3">
    <source>
        <dbReference type="ARBA" id="ARBA00022531"/>
    </source>
</evidence>
<keyword evidence="3 7" id="KW-0602">Photosynthesis</keyword>
<dbReference type="GO" id="GO:0009535">
    <property type="term" value="C:chloroplast thylakoid membrane"/>
    <property type="evidence" value="ECO:0007669"/>
    <property type="project" value="UniProtKB-SubCell"/>
</dbReference>
<feature type="binding site" evidence="6">
    <location>
        <position position="360"/>
    </location>
    <ligand>
        <name>chlorophyll a</name>
        <dbReference type="ChEBI" id="CHEBI:58416"/>
        <label>1</label>
    </ligand>
</feature>
<protein>
    <recommendedName>
        <fullName evidence="7">Chlorophyll a-b binding protein, chloroplastic</fullName>
    </recommendedName>
</protein>
<dbReference type="AlphaFoldDB" id="A0A061S745"/>
<feature type="binding site" evidence="6">
    <location>
        <position position="232"/>
    </location>
    <ligand>
        <name>chlorophyll a</name>
        <dbReference type="ChEBI" id="CHEBI:58416"/>
        <label>1</label>
    </ligand>
</feature>
<dbReference type="Gene3D" id="1.10.3460.10">
    <property type="entry name" value="Chlorophyll a/b binding protein domain"/>
    <property type="match status" value="1"/>
</dbReference>
<gene>
    <name evidence="8" type="primary">LHCB7</name>
    <name evidence="8" type="ORF">TSPGSL018_14745</name>
</gene>
<keyword evidence="7" id="KW-0812">Transmembrane</keyword>
<dbReference type="InterPro" id="IPR001344">
    <property type="entry name" value="Chloro_AB-bd_pln"/>
</dbReference>
<evidence type="ECO:0000313" key="8">
    <source>
        <dbReference type="EMBL" id="JAC78591.1"/>
    </source>
</evidence>
<dbReference type="PANTHER" id="PTHR21649">
    <property type="entry name" value="CHLOROPHYLL A/B BINDING PROTEIN"/>
    <property type="match status" value="1"/>
</dbReference>
<dbReference type="GO" id="GO:0009765">
    <property type="term" value="P:photosynthesis, light harvesting"/>
    <property type="evidence" value="ECO:0007669"/>
    <property type="project" value="InterPro"/>
</dbReference>
<dbReference type="SUPFAM" id="SSF103511">
    <property type="entry name" value="Chlorophyll a-b binding protein"/>
    <property type="match status" value="1"/>
</dbReference>
<keyword evidence="1 6" id="KW-0148">Chlorophyll</keyword>
<comment type="function">
    <text evidence="7">The light-harvesting complex (LHC) functions as a light receptor, it captures and delivers excitation energy to photosystems with which it is closely associated.</text>
</comment>
<feature type="binding site" description="axial binding residue" evidence="6">
    <location>
        <position position="237"/>
    </location>
    <ligand>
        <name>chlorophyll b</name>
        <dbReference type="ChEBI" id="CHEBI:61721"/>
        <label>1</label>
    </ligand>
    <ligandPart>
        <name>Mg</name>
        <dbReference type="ChEBI" id="CHEBI:25107"/>
    </ligandPart>
</feature>
<proteinExistence type="inferred from homology"/>
<dbReference type="GO" id="GO:0009523">
    <property type="term" value="C:photosystem II"/>
    <property type="evidence" value="ECO:0007669"/>
    <property type="project" value="UniProtKB-KW"/>
</dbReference>
<feature type="transmembrane region" description="Helical" evidence="7">
    <location>
        <begin position="102"/>
        <end position="120"/>
    </location>
</feature>
<feature type="binding site" evidence="6">
    <location>
        <position position="362"/>
    </location>
    <ligand>
        <name>chlorophyll a</name>
        <dbReference type="ChEBI" id="CHEBI:58416"/>
        <label>1</label>
    </ligand>
</feature>
<comment type="similarity">
    <text evidence="7">Belongs to the light-harvesting chlorophyll a/b-binding (LHC) protein family.</text>
</comment>
<keyword evidence="7" id="KW-0472">Membrane</keyword>
<reference evidence="8" key="1">
    <citation type="submission" date="2014-05" db="EMBL/GenBank/DDBJ databases">
        <title>The transcriptome of the halophilic microalga Tetraselmis sp. GSL018 isolated from the Great Salt Lake, Utah.</title>
        <authorList>
            <person name="Jinkerson R.E."/>
            <person name="D'Adamo S."/>
            <person name="Posewitz M.C."/>
        </authorList>
    </citation>
    <scope>NUCLEOTIDE SEQUENCE</scope>
    <source>
        <strain evidence="8">GSL018</strain>
    </source>
</reference>
<dbReference type="InterPro" id="IPR022796">
    <property type="entry name" value="Chloroa_b-bind"/>
</dbReference>
<keyword evidence="2 7" id="KW-0150">Chloroplast</keyword>
<comment type="subcellular location">
    <subcellularLocation>
        <location evidence="7">Plastid</location>
        <location evidence="7">Chloroplast thylakoid membrane</location>
    </subcellularLocation>
</comment>
<feature type="binding site" description="axial binding residue" evidence="6">
    <location>
        <position position="326"/>
    </location>
    <ligand>
        <name>chlorophyll b</name>
        <dbReference type="ChEBI" id="CHEBI:61721"/>
        <label>1</label>
    </ligand>
    <ligandPart>
        <name>Mg</name>
        <dbReference type="ChEBI" id="CHEBI:25107"/>
    </ligandPart>
</feature>
<feature type="binding site" evidence="6">
    <location>
        <position position="374"/>
    </location>
    <ligand>
        <name>chlorophyll a</name>
        <dbReference type="ChEBI" id="CHEBI:58416"/>
        <label>1</label>
    </ligand>
</feature>
<feature type="binding site" evidence="6">
    <location>
        <position position="356"/>
    </location>
    <ligand>
        <name>chlorophyll a</name>
        <dbReference type="ChEBI" id="CHEBI:58416"/>
        <label>1</label>
    </ligand>
</feature>
<organism evidence="8">
    <name type="scientific">Tetraselmis sp. GSL018</name>
    <dbReference type="NCBI Taxonomy" id="582737"/>
    <lineage>
        <taxon>Eukaryota</taxon>
        <taxon>Viridiplantae</taxon>
        <taxon>Chlorophyta</taxon>
        <taxon>core chlorophytes</taxon>
        <taxon>Chlorodendrophyceae</taxon>
        <taxon>Chlorodendrales</taxon>
        <taxon>Chlorodendraceae</taxon>
        <taxon>Tetraselmis</taxon>
    </lineage>
</organism>
<feature type="binding site" evidence="6">
    <location>
        <position position="357"/>
    </location>
    <ligand>
        <name>chlorophyll a</name>
        <dbReference type="ChEBI" id="CHEBI:58416"/>
        <label>1</label>
    </ligand>
</feature>
<accession>A0A061S745</accession>
<keyword evidence="7" id="KW-0793">Thylakoid</keyword>
<evidence type="ECO:0000256" key="5">
    <source>
        <dbReference type="ARBA" id="ARBA00022991"/>
    </source>
</evidence>
<keyword evidence="7" id="KW-1133">Transmembrane helix</keyword>
<dbReference type="Pfam" id="PF00504">
    <property type="entry name" value="Chloroa_b-bind"/>
    <property type="match status" value="1"/>
</dbReference>
<keyword evidence="7" id="KW-0603">Photosystem I</keyword>